<name>C0CQW6_BLAHS</name>
<dbReference type="PATRIC" id="fig|476272.21.peg.1406"/>
<evidence type="ECO:0000313" key="2">
    <source>
        <dbReference type="Proteomes" id="UP000003100"/>
    </source>
</evidence>
<dbReference type="HOGENOM" id="CLU_3285717_0_0_9"/>
<evidence type="ECO:0000313" key="1">
    <source>
        <dbReference type="EMBL" id="EEG47844.1"/>
    </source>
</evidence>
<proteinExistence type="predicted"/>
<dbReference type="EMBL" id="ACBZ01000175">
    <property type="protein sequence ID" value="EEG47844.1"/>
    <property type="molecule type" value="Genomic_DNA"/>
</dbReference>
<keyword evidence="2" id="KW-1185">Reference proteome</keyword>
<protein>
    <submittedName>
        <fullName evidence="1">Uncharacterized protein</fullName>
    </submittedName>
</protein>
<dbReference type="Proteomes" id="UP000003100">
    <property type="component" value="Unassembled WGS sequence"/>
</dbReference>
<sequence length="40" mass="4636">MHKSHFLLHKRSAKGAHAVIWNFTAKRFATVRKVAYALKD</sequence>
<gene>
    <name evidence="1" type="ORF">RUMHYD_03279</name>
</gene>
<accession>C0CQW6</accession>
<reference evidence="1 2" key="2">
    <citation type="submission" date="2009-02" db="EMBL/GenBank/DDBJ databases">
        <title>Draft genome sequence of Blautia hydrogenotrophica DSM 10507 (Ruminococcus hydrogenotrophicus DSM 10507).</title>
        <authorList>
            <person name="Sudarsanam P."/>
            <person name="Ley R."/>
            <person name="Guruge J."/>
            <person name="Turnbaugh P.J."/>
            <person name="Mahowald M."/>
            <person name="Liep D."/>
            <person name="Gordon J."/>
        </authorList>
    </citation>
    <scope>NUCLEOTIDE SEQUENCE [LARGE SCALE GENOMIC DNA]</scope>
    <source>
        <strain evidence="2">DSM 10507 / JCM 14656 / S5a33</strain>
    </source>
</reference>
<reference evidence="1 2" key="1">
    <citation type="submission" date="2009-01" db="EMBL/GenBank/DDBJ databases">
        <authorList>
            <person name="Fulton L."/>
            <person name="Clifton S."/>
            <person name="Fulton B."/>
            <person name="Xu J."/>
            <person name="Minx P."/>
            <person name="Pepin K.H."/>
            <person name="Johnson M."/>
            <person name="Bhonagiri V."/>
            <person name="Nash W.E."/>
            <person name="Mardis E.R."/>
            <person name="Wilson R.K."/>
        </authorList>
    </citation>
    <scope>NUCLEOTIDE SEQUENCE [LARGE SCALE GENOMIC DNA]</scope>
    <source>
        <strain evidence="2">DSM 10507 / JCM 14656 / S5a33</strain>
    </source>
</reference>
<dbReference type="AlphaFoldDB" id="C0CQW6"/>
<organism evidence="1 2">
    <name type="scientific">Blautia hydrogenotrophica (strain DSM 10507 / JCM 14656 / S5a33)</name>
    <name type="common">Ruminococcus hydrogenotrophicus</name>
    <dbReference type="NCBI Taxonomy" id="476272"/>
    <lineage>
        <taxon>Bacteria</taxon>
        <taxon>Bacillati</taxon>
        <taxon>Bacillota</taxon>
        <taxon>Clostridia</taxon>
        <taxon>Lachnospirales</taxon>
        <taxon>Lachnospiraceae</taxon>
        <taxon>Blautia</taxon>
    </lineage>
</organism>
<comment type="caution">
    <text evidence="1">The sequence shown here is derived from an EMBL/GenBank/DDBJ whole genome shotgun (WGS) entry which is preliminary data.</text>
</comment>